<evidence type="ECO:0000256" key="1">
    <source>
        <dbReference type="SAM" id="MobiDB-lite"/>
    </source>
</evidence>
<name>A0ABS7EF70_9GAMM</name>
<evidence type="ECO:0000256" key="2">
    <source>
        <dbReference type="SAM" id="Phobius"/>
    </source>
</evidence>
<keyword evidence="2" id="KW-0472">Membrane</keyword>
<evidence type="ECO:0000259" key="3">
    <source>
        <dbReference type="Pfam" id="PF13464"/>
    </source>
</evidence>
<evidence type="ECO:0000313" key="5">
    <source>
        <dbReference type="Proteomes" id="UP001166251"/>
    </source>
</evidence>
<dbReference type="RefSeq" id="WP_220103541.1">
    <property type="nucleotide sequence ID" value="NZ_JAHZSS010000006.1"/>
</dbReference>
<proteinExistence type="predicted"/>
<dbReference type="PANTHER" id="PTHR34475">
    <property type="match status" value="1"/>
</dbReference>
<keyword evidence="2" id="KW-1133">Transmembrane helix</keyword>
<feature type="region of interest" description="Disordered" evidence="1">
    <location>
        <begin position="166"/>
        <end position="193"/>
    </location>
</feature>
<organism evidence="4 5">
    <name type="scientific">Neiella holothuriorum</name>
    <dbReference type="NCBI Taxonomy" id="2870530"/>
    <lineage>
        <taxon>Bacteria</taxon>
        <taxon>Pseudomonadati</taxon>
        <taxon>Pseudomonadota</taxon>
        <taxon>Gammaproteobacteria</taxon>
        <taxon>Alteromonadales</taxon>
        <taxon>Echinimonadaceae</taxon>
        <taxon>Neiella</taxon>
    </lineage>
</organism>
<dbReference type="Pfam" id="PF13413">
    <property type="entry name" value="HTH_25"/>
    <property type="match status" value="1"/>
</dbReference>
<accession>A0ABS7EF70</accession>
<dbReference type="InterPro" id="IPR025194">
    <property type="entry name" value="RodZ-like_C"/>
</dbReference>
<feature type="compositionally biased region" description="Low complexity" evidence="1">
    <location>
        <begin position="242"/>
        <end position="260"/>
    </location>
</feature>
<dbReference type="InterPro" id="IPR010982">
    <property type="entry name" value="Lambda_DNA-bd_dom_sf"/>
</dbReference>
<dbReference type="Proteomes" id="UP001166251">
    <property type="component" value="Unassembled WGS sequence"/>
</dbReference>
<reference evidence="4" key="1">
    <citation type="submission" date="2021-07" db="EMBL/GenBank/DDBJ databases">
        <title>Neiella marina sp. nov., isolated from the intestinal content of sea cucumber Apostichopus japonicus.</title>
        <authorList>
            <person name="Bai X."/>
        </authorList>
    </citation>
    <scope>NUCLEOTIDE SEQUENCE</scope>
    <source>
        <strain evidence="4">126</strain>
    </source>
</reference>
<keyword evidence="5" id="KW-1185">Reference proteome</keyword>
<comment type="caution">
    <text evidence="4">The sequence shown here is derived from an EMBL/GenBank/DDBJ whole genome shotgun (WGS) entry which is preliminary data.</text>
</comment>
<gene>
    <name evidence="4" type="ORF">K0504_07440</name>
</gene>
<feature type="region of interest" description="Disordered" evidence="1">
    <location>
        <begin position="238"/>
        <end position="260"/>
    </location>
</feature>
<dbReference type="Gene3D" id="1.10.260.40">
    <property type="entry name" value="lambda repressor-like DNA-binding domains"/>
    <property type="match status" value="1"/>
</dbReference>
<feature type="domain" description="Cytoskeleton protein RodZ-like C-terminal" evidence="3">
    <location>
        <begin position="271"/>
        <end position="332"/>
    </location>
</feature>
<dbReference type="InterPro" id="IPR050400">
    <property type="entry name" value="Bact_Cytoskel_RodZ"/>
</dbReference>
<keyword evidence="2" id="KW-0812">Transmembrane</keyword>
<evidence type="ECO:0000313" key="4">
    <source>
        <dbReference type="EMBL" id="MBW8190865.1"/>
    </source>
</evidence>
<dbReference type="PANTHER" id="PTHR34475:SF1">
    <property type="entry name" value="CYTOSKELETON PROTEIN RODZ"/>
    <property type="match status" value="1"/>
</dbReference>
<protein>
    <submittedName>
        <fullName evidence="4">DUF4115 domain-containing protein</fullName>
    </submittedName>
</protein>
<sequence>MKDEIEPQVKAAPETAGKILSDARKQMQLSVEDVAARLNLRANVIIAIDEDDEASLPSATFVRGYLRAYARLVGLTEDQVLQAYKGEAVQANMQSFSNRTSTERSDSRVMWLTYVIVLVLVACLVAWWWQKQQQSQLATQLSESTSVPSTSEQVADALDELVQSQSKAAVEAPVSGPATMAQELSSDDSLDESAALSEAPLMDAPQPDADTSLADNAISNELESDDSSAPVVDATDDAMATSAEETSLQQAEQALATQQSPVQDELASVRLILSKDCWMRVEDATGQVVAEGVKTASRDVMFEGVPPFSAIFGVPDAVTIEYQGELYPFEVTNPLKTLRLTFPAG</sequence>
<dbReference type="Pfam" id="PF13464">
    <property type="entry name" value="RodZ_C"/>
    <property type="match status" value="1"/>
</dbReference>
<feature type="transmembrane region" description="Helical" evidence="2">
    <location>
        <begin position="109"/>
        <end position="129"/>
    </location>
</feature>
<dbReference type="EMBL" id="JAHZSS010000006">
    <property type="protein sequence ID" value="MBW8190865.1"/>
    <property type="molecule type" value="Genomic_DNA"/>
</dbReference>